<proteinExistence type="predicted"/>
<keyword evidence="1" id="KW-1133">Transmembrane helix</keyword>
<dbReference type="EMBL" id="SPHZ02000004">
    <property type="protein sequence ID" value="KAF0922480.1"/>
    <property type="molecule type" value="Genomic_DNA"/>
</dbReference>
<keyword evidence="1" id="KW-0472">Membrane</keyword>
<evidence type="ECO:0000313" key="3">
    <source>
        <dbReference type="Proteomes" id="UP000479710"/>
    </source>
</evidence>
<reference evidence="2 3" key="1">
    <citation type="submission" date="2019-11" db="EMBL/GenBank/DDBJ databases">
        <title>Whole genome sequence of Oryza granulata.</title>
        <authorList>
            <person name="Li W."/>
        </authorList>
    </citation>
    <scope>NUCLEOTIDE SEQUENCE [LARGE SCALE GENOMIC DNA]</scope>
    <source>
        <strain evidence="3">cv. Menghai</strain>
        <tissue evidence="2">Leaf</tissue>
    </source>
</reference>
<evidence type="ECO:0008006" key="4">
    <source>
        <dbReference type="Google" id="ProtNLM"/>
    </source>
</evidence>
<keyword evidence="3" id="KW-1185">Reference proteome</keyword>
<comment type="caution">
    <text evidence="2">The sequence shown here is derived from an EMBL/GenBank/DDBJ whole genome shotgun (WGS) entry which is preliminary data.</text>
</comment>
<organism evidence="2 3">
    <name type="scientific">Oryza meyeriana var. granulata</name>
    <dbReference type="NCBI Taxonomy" id="110450"/>
    <lineage>
        <taxon>Eukaryota</taxon>
        <taxon>Viridiplantae</taxon>
        <taxon>Streptophyta</taxon>
        <taxon>Embryophyta</taxon>
        <taxon>Tracheophyta</taxon>
        <taxon>Spermatophyta</taxon>
        <taxon>Magnoliopsida</taxon>
        <taxon>Liliopsida</taxon>
        <taxon>Poales</taxon>
        <taxon>Poaceae</taxon>
        <taxon>BOP clade</taxon>
        <taxon>Oryzoideae</taxon>
        <taxon>Oryzeae</taxon>
        <taxon>Oryzinae</taxon>
        <taxon>Oryza</taxon>
        <taxon>Oryza meyeriana</taxon>
    </lineage>
</organism>
<keyword evidence="1" id="KW-0812">Transmembrane</keyword>
<accession>A0A6G1ECF9</accession>
<evidence type="ECO:0000256" key="1">
    <source>
        <dbReference type="SAM" id="Phobius"/>
    </source>
</evidence>
<protein>
    <recommendedName>
        <fullName evidence="4">Protein DETOXIFICATION</fullName>
    </recommendedName>
</protein>
<dbReference type="AlphaFoldDB" id="A0A6G1ECF9"/>
<sequence>MGSKGAALANAISYGVNLAILALYVRVSSTFKGTWSGFSGEAFKELRQFAALAMPSAMMICTRVSNEMGARQPQAAKLATRVAYKSGREGNIELSCNFY</sequence>
<dbReference type="PANTHER" id="PTHR11206">
    <property type="entry name" value="MULTIDRUG RESISTANCE PROTEIN"/>
    <property type="match status" value="1"/>
</dbReference>
<name>A0A6G1ECF9_9ORYZ</name>
<feature type="transmembrane region" description="Helical" evidence="1">
    <location>
        <begin position="6"/>
        <end position="25"/>
    </location>
</feature>
<evidence type="ECO:0000313" key="2">
    <source>
        <dbReference type="EMBL" id="KAF0922480.1"/>
    </source>
</evidence>
<dbReference type="Proteomes" id="UP000479710">
    <property type="component" value="Unassembled WGS sequence"/>
</dbReference>
<gene>
    <name evidence="2" type="ORF">E2562_037264</name>
</gene>
<dbReference type="OrthoDB" id="2126698at2759"/>